<organism evidence="14 15">
    <name type="scientific">Streptomyces pacificus</name>
    <dbReference type="NCBI Taxonomy" id="2705029"/>
    <lineage>
        <taxon>Bacteria</taxon>
        <taxon>Bacillati</taxon>
        <taxon>Actinomycetota</taxon>
        <taxon>Actinomycetes</taxon>
        <taxon>Kitasatosporales</taxon>
        <taxon>Streptomycetaceae</taxon>
        <taxon>Streptomyces</taxon>
    </lineage>
</organism>
<dbReference type="RefSeq" id="WP_173264630.1">
    <property type="nucleotide sequence ID" value="NZ_BLLG01000007.1"/>
</dbReference>
<gene>
    <name evidence="14" type="ORF">SCWH03_30160</name>
</gene>
<comment type="pathway">
    <text evidence="1">Cofactor biosynthesis; molybdopterin biosynthesis.</text>
</comment>
<evidence type="ECO:0000256" key="2">
    <source>
        <dbReference type="ARBA" id="ARBA00005426"/>
    </source>
</evidence>
<evidence type="ECO:0000256" key="11">
    <source>
        <dbReference type="ARBA" id="ARBA00078352"/>
    </source>
</evidence>
<evidence type="ECO:0000256" key="1">
    <source>
        <dbReference type="ARBA" id="ARBA00005046"/>
    </source>
</evidence>
<dbReference type="InterPro" id="IPR036563">
    <property type="entry name" value="MoaE_sf"/>
</dbReference>
<dbReference type="GO" id="GO:0030366">
    <property type="term" value="F:molybdopterin synthase activity"/>
    <property type="evidence" value="ECO:0007669"/>
    <property type="project" value="UniProtKB-EC"/>
</dbReference>
<evidence type="ECO:0000256" key="13">
    <source>
        <dbReference type="ARBA" id="ARBA00080739"/>
    </source>
</evidence>
<evidence type="ECO:0000256" key="8">
    <source>
        <dbReference type="ARBA" id="ARBA00049878"/>
    </source>
</evidence>
<dbReference type="FunFam" id="3.90.1170.40:FF:000004">
    <property type="entry name" value="Molybdopterin biosynthesis protein MoeE"/>
    <property type="match status" value="1"/>
</dbReference>
<evidence type="ECO:0000256" key="12">
    <source>
        <dbReference type="ARBA" id="ARBA00080680"/>
    </source>
</evidence>
<reference evidence="14 15" key="1">
    <citation type="submission" date="2020-02" db="EMBL/GenBank/DDBJ databases">
        <title>Whole Genome Shotgun Sequence of Streptomyces sp. strain CWH03.</title>
        <authorList>
            <person name="Dohra H."/>
            <person name="Kodani S."/>
            <person name="Yamamura H."/>
        </authorList>
    </citation>
    <scope>NUCLEOTIDE SEQUENCE [LARGE SCALE GENOMIC DNA]</scope>
    <source>
        <strain evidence="14 15">CWH03</strain>
    </source>
</reference>
<dbReference type="SUPFAM" id="SSF54690">
    <property type="entry name" value="Molybdopterin synthase subunit MoaE"/>
    <property type="match status" value="1"/>
</dbReference>
<evidence type="ECO:0000313" key="14">
    <source>
        <dbReference type="EMBL" id="GFH36783.1"/>
    </source>
</evidence>
<evidence type="ECO:0000256" key="5">
    <source>
        <dbReference type="ARBA" id="ARBA00023150"/>
    </source>
</evidence>
<dbReference type="InterPro" id="IPR012675">
    <property type="entry name" value="Beta-grasp_dom_sf"/>
</dbReference>
<dbReference type="Gene3D" id="3.10.20.30">
    <property type="match status" value="1"/>
</dbReference>
<comment type="function">
    <text evidence="6">Converts molybdopterin precursor Z into molybdopterin. This requires the incorporation of two sulfur atoms into precursor Z to generate a dithiolene group. The sulfur is provided by MoaD.</text>
</comment>
<comment type="subunit">
    <text evidence="7">Heterotetramer of 2 MoaD subunits and 2 MoaE subunits. Also stable as homodimer. The enzyme changes between these two forms during catalysis.</text>
</comment>
<evidence type="ECO:0000256" key="9">
    <source>
        <dbReference type="ARBA" id="ARBA00072424"/>
    </source>
</evidence>
<dbReference type="EMBL" id="BLLG01000007">
    <property type="protein sequence ID" value="GFH36783.1"/>
    <property type="molecule type" value="Genomic_DNA"/>
</dbReference>
<dbReference type="CDD" id="cd00754">
    <property type="entry name" value="Ubl_MoaD"/>
    <property type="match status" value="1"/>
</dbReference>
<accession>A0A6A0AWP5</accession>
<evidence type="ECO:0000256" key="6">
    <source>
        <dbReference type="ARBA" id="ARBA00025448"/>
    </source>
</evidence>
<dbReference type="InterPro" id="IPR003749">
    <property type="entry name" value="ThiS/MoaD-like"/>
</dbReference>
<dbReference type="GO" id="GO:0006777">
    <property type="term" value="P:Mo-molybdopterin cofactor biosynthetic process"/>
    <property type="evidence" value="ECO:0007669"/>
    <property type="project" value="UniProtKB-KW"/>
</dbReference>
<dbReference type="Proteomes" id="UP000484988">
    <property type="component" value="Unassembled WGS sequence"/>
</dbReference>
<dbReference type="EC" id="2.8.1.12" evidence="3"/>
<evidence type="ECO:0000256" key="10">
    <source>
        <dbReference type="ARBA" id="ARBA00076955"/>
    </source>
</evidence>
<dbReference type="CDD" id="cd00756">
    <property type="entry name" value="MoaE"/>
    <property type="match status" value="1"/>
</dbReference>
<evidence type="ECO:0000313" key="15">
    <source>
        <dbReference type="Proteomes" id="UP000484988"/>
    </source>
</evidence>
<dbReference type="InterPro" id="IPR016155">
    <property type="entry name" value="Mopterin_synth/thiamin_S_b"/>
</dbReference>
<comment type="catalytic activity">
    <reaction evidence="8">
        <text>2 [molybdopterin-synthase sulfur-carrier protein]-C-terminal-Gly-aminoethanethioate + cyclic pyranopterin phosphate + H2O = molybdopterin + 2 [molybdopterin-synthase sulfur-carrier protein]-C-terminal Gly-Gly + 2 H(+)</text>
        <dbReference type="Rhea" id="RHEA:26333"/>
        <dbReference type="Rhea" id="RHEA-COMP:12202"/>
        <dbReference type="Rhea" id="RHEA-COMP:19907"/>
        <dbReference type="ChEBI" id="CHEBI:15377"/>
        <dbReference type="ChEBI" id="CHEBI:15378"/>
        <dbReference type="ChEBI" id="CHEBI:58698"/>
        <dbReference type="ChEBI" id="CHEBI:59648"/>
        <dbReference type="ChEBI" id="CHEBI:90778"/>
        <dbReference type="ChEBI" id="CHEBI:232372"/>
        <dbReference type="EC" id="2.8.1.12"/>
    </reaction>
</comment>
<protein>
    <recommendedName>
        <fullName evidence="9">Molybdopterin synthase catalytic subunit 1</fullName>
        <ecNumber evidence="3">2.8.1.12</ecNumber>
    </recommendedName>
    <alternativeName>
        <fullName evidence="13">MPT synthase subunit 2 1</fullName>
    </alternativeName>
    <alternativeName>
        <fullName evidence="10">Molybdenum cofactor biosynthesis protein E 1</fullName>
    </alternativeName>
    <alternativeName>
        <fullName evidence="11">Molybdopterin-converting factor large subunit 1</fullName>
    </alternativeName>
    <alternativeName>
        <fullName evidence="12">Molybdopterin-converting factor subunit 2 1</fullName>
    </alternativeName>
</protein>
<comment type="similarity">
    <text evidence="2">Belongs to the MoaE family.</text>
</comment>
<comment type="caution">
    <text evidence="14">The sequence shown here is derived from an EMBL/GenBank/DDBJ whole genome shotgun (WGS) entry which is preliminary data.</text>
</comment>
<sequence length="223" mass="24141">MGTDVQVLYFGILREMYVQAREEHFSLASGATVADLVERIGERHPPFVPIRERIRIAVNEEFAASGHVLSSGDTVALIPPIAGGSDRYCVVTDEPLRIDPLVDAVAGPGQGAVVAFVGTVRDENEGHEVTELRYEAYSAMALRALNSVIDRCEQSARGARVAVSHRIGELQVGDAAVVLAASAPHRAEAFAAARMCIELLKQEVPIWKRETSPDGAEWLGMRP</sequence>
<dbReference type="PANTHER" id="PTHR23404">
    <property type="entry name" value="MOLYBDOPTERIN SYNTHASE RELATED"/>
    <property type="match status" value="1"/>
</dbReference>
<name>A0A6A0AWP5_9ACTN</name>
<dbReference type="InterPro" id="IPR003448">
    <property type="entry name" value="Mopterin_biosynth_MoaE"/>
</dbReference>
<evidence type="ECO:0000256" key="3">
    <source>
        <dbReference type="ARBA" id="ARBA00011950"/>
    </source>
</evidence>
<dbReference type="Gene3D" id="3.90.1170.40">
    <property type="entry name" value="Molybdopterin biosynthesis MoaE subunit"/>
    <property type="match status" value="1"/>
</dbReference>
<keyword evidence="15" id="KW-1185">Reference proteome</keyword>
<keyword evidence="4" id="KW-0808">Transferase</keyword>
<dbReference type="Pfam" id="PF02597">
    <property type="entry name" value="ThiS"/>
    <property type="match status" value="1"/>
</dbReference>
<dbReference type="AlphaFoldDB" id="A0A6A0AWP5"/>
<keyword evidence="5" id="KW-0501">Molybdenum cofactor biosynthesis</keyword>
<dbReference type="Pfam" id="PF02391">
    <property type="entry name" value="MoaE"/>
    <property type="match status" value="1"/>
</dbReference>
<dbReference type="SUPFAM" id="SSF54285">
    <property type="entry name" value="MoaD/ThiS"/>
    <property type="match status" value="1"/>
</dbReference>
<proteinExistence type="inferred from homology"/>
<evidence type="ECO:0000256" key="7">
    <source>
        <dbReference type="ARBA" id="ARBA00026066"/>
    </source>
</evidence>
<evidence type="ECO:0000256" key="4">
    <source>
        <dbReference type="ARBA" id="ARBA00022679"/>
    </source>
</evidence>